<keyword evidence="3" id="KW-1185">Reference proteome</keyword>
<evidence type="ECO:0000313" key="3">
    <source>
        <dbReference type="Proteomes" id="UP001371218"/>
    </source>
</evidence>
<sequence length="169" mass="17356">MSGDDLHRANRSRGRHGQAGFTLIELIAILILVGVLAVVALPKFDTALSLRNDTARDEVVAALRYAGQTALSHRRLVCADVGTSSVTLRIATNRGATNCDSALTGPDGSTTYTSNPGSATFSVSPSGTMYFQPDGRVTSDGAGNTASSRTLSITGVGTVSVGGESGLVR</sequence>
<evidence type="ECO:0000313" key="2">
    <source>
        <dbReference type="EMBL" id="MEK8029502.1"/>
    </source>
</evidence>
<dbReference type="Gene3D" id="3.30.700.10">
    <property type="entry name" value="Glycoprotein, Type 4 Pilin"/>
    <property type="match status" value="1"/>
</dbReference>
<gene>
    <name evidence="2" type="ORF">AACH06_01600</name>
</gene>
<protein>
    <submittedName>
        <fullName evidence="2">Prepilin-type N-terminal cleavage/methylation domain-containing protein</fullName>
    </submittedName>
</protein>
<name>A0ABU9BHT1_9BURK</name>
<dbReference type="Proteomes" id="UP001371218">
    <property type="component" value="Unassembled WGS sequence"/>
</dbReference>
<comment type="caution">
    <text evidence="2">The sequence shown here is derived from an EMBL/GenBank/DDBJ whole genome shotgun (WGS) entry which is preliminary data.</text>
</comment>
<keyword evidence="1" id="KW-0812">Transmembrane</keyword>
<dbReference type="InterPro" id="IPR012902">
    <property type="entry name" value="N_methyl_site"/>
</dbReference>
<keyword evidence="1" id="KW-1133">Transmembrane helix</keyword>
<dbReference type="InterPro" id="IPR045584">
    <property type="entry name" value="Pilin-like"/>
</dbReference>
<evidence type="ECO:0000256" key="1">
    <source>
        <dbReference type="SAM" id="Phobius"/>
    </source>
</evidence>
<dbReference type="SUPFAM" id="SSF54523">
    <property type="entry name" value="Pili subunits"/>
    <property type="match status" value="1"/>
</dbReference>
<keyword evidence="1" id="KW-0472">Membrane</keyword>
<accession>A0ABU9BHT1</accession>
<organism evidence="2 3">
    <name type="scientific">Ideonella lacteola</name>
    <dbReference type="NCBI Taxonomy" id="2984193"/>
    <lineage>
        <taxon>Bacteria</taxon>
        <taxon>Pseudomonadati</taxon>
        <taxon>Pseudomonadota</taxon>
        <taxon>Betaproteobacteria</taxon>
        <taxon>Burkholderiales</taxon>
        <taxon>Sphaerotilaceae</taxon>
        <taxon>Ideonella</taxon>
    </lineage>
</organism>
<dbReference type="Pfam" id="PF07963">
    <property type="entry name" value="N_methyl"/>
    <property type="match status" value="1"/>
</dbReference>
<dbReference type="EMBL" id="JBBUTG010000001">
    <property type="protein sequence ID" value="MEK8029502.1"/>
    <property type="molecule type" value="Genomic_DNA"/>
</dbReference>
<reference evidence="2 3" key="1">
    <citation type="submission" date="2024-04" db="EMBL/GenBank/DDBJ databases">
        <title>Novel species of the genus Ideonella isolated from streams.</title>
        <authorList>
            <person name="Lu H."/>
        </authorList>
    </citation>
    <scope>NUCLEOTIDE SEQUENCE [LARGE SCALE GENOMIC DNA]</scope>
    <source>
        <strain evidence="2 3">DXS29W</strain>
    </source>
</reference>
<dbReference type="PROSITE" id="PS00409">
    <property type="entry name" value="PROKAR_NTER_METHYL"/>
    <property type="match status" value="1"/>
</dbReference>
<feature type="transmembrane region" description="Helical" evidence="1">
    <location>
        <begin position="21"/>
        <end position="41"/>
    </location>
</feature>
<dbReference type="RefSeq" id="WP_341423838.1">
    <property type="nucleotide sequence ID" value="NZ_JBBUTG010000001.1"/>
</dbReference>
<proteinExistence type="predicted"/>